<keyword evidence="3" id="KW-1185">Reference proteome</keyword>
<feature type="compositionally biased region" description="Basic and acidic residues" evidence="1">
    <location>
        <begin position="10"/>
        <end position="21"/>
    </location>
</feature>
<proteinExistence type="predicted"/>
<comment type="caution">
    <text evidence="2">The sequence shown here is derived from an EMBL/GenBank/DDBJ whole genome shotgun (WGS) entry which is preliminary data.</text>
</comment>
<dbReference type="InterPro" id="IPR050818">
    <property type="entry name" value="KCNH_animal-type"/>
</dbReference>
<evidence type="ECO:0000313" key="3">
    <source>
        <dbReference type="Proteomes" id="UP001295423"/>
    </source>
</evidence>
<gene>
    <name evidence="2" type="ORF">CYCCA115_LOCUS17303</name>
</gene>
<reference evidence="2" key="1">
    <citation type="submission" date="2023-08" db="EMBL/GenBank/DDBJ databases">
        <authorList>
            <person name="Audoor S."/>
            <person name="Bilcke G."/>
        </authorList>
    </citation>
    <scope>NUCLEOTIDE SEQUENCE</scope>
</reference>
<evidence type="ECO:0008006" key="4">
    <source>
        <dbReference type="Google" id="ProtNLM"/>
    </source>
</evidence>
<accession>A0AAD2G027</accession>
<evidence type="ECO:0000256" key="1">
    <source>
        <dbReference type="SAM" id="MobiDB-lite"/>
    </source>
</evidence>
<dbReference type="GO" id="GO:0005886">
    <property type="term" value="C:plasma membrane"/>
    <property type="evidence" value="ECO:0007669"/>
    <property type="project" value="TreeGrafter"/>
</dbReference>
<dbReference type="PANTHER" id="PTHR10217:SF435">
    <property type="entry name" value="POTASSIUM VOLTAGE-GATED CHANNEL PROTEIN EAG"/>
    <property type="match status" value="1"/>
</dbReference>
<name>A0AAD2G027_9STRA</name>
<dbReference type="AlphaFoldDB" id="A0AAD2G027"/>
<feature type="region of interest" description="Disordered" evidence="1">
    <location>
        <begin position="1"/>
        <end position="21"/>
    </location>
</feature>
<dbReference type="GO" id="GO:0005249">
    <property type="term" value="F:voltage-gated potassium channel activity"/>
    <property type="evidence" value="ECO:0007669"/>
    <property type="project" value="TreeGrafter"/>
</dbReference>
<dbReference type="PANTHER" id="PTHR10217">
    <property type="entry name" value="VOLTAGE AND LIGAND GATED POTASSIUM CHANNEL"/>
    <property type="match status" value="1"/>
</dbReference>
<dbReference type="EMBL" id="CAKOGP040001980">
    <property type="protein sequence ID" value="CAJ1958692.1"/>
    <property type="molecule type" value="Genomic_DNA"/>
</dbReference>
<evidence type="ECO:0000313" key="2">
    <source>
        <dbReference type="EMBL" id="CAJ1958692.1"/>
    </source>
</evidence>
<dbReference type="Proteomes" id="UP001295423">
    <property type="component" value="Unassembled WGS sequence"/>
</dbReference>
<sequence>MGLRRRKRSTTKDYRRSTRETRPRSRYVIPAEHPLKILWDILTVIVAIAHLRKTHEDIRDRQFVFGASQFKLFCDAWFFVDILLNFVTERRTAEGEYLRDHRSICALYLTSWFPMDILSLFPWETLYVQPLIEMQNKRSPMQKLFFRSRAVVKVIINRLRARHFRWFGNVAKHTKQHGVGYTRLFRLLVKYLPKYTLFFRNMKGIMAMRVVRQVRWLGRFFASIEKSDSSTASLSKEGDVDDISSRQDDDDDASNDLDTPRMRLDYSKWELMSDDDGVSISDDGVPL</sequence>
<organism evidence="2 3">
    <name type="scientific">Cylindrotheca closterium</name>
    <dbReference type="NCBI Taxonomy" id="2856"/>
    <lineage>
        <taxon>Eukaryota</taxon>
        <taxon>Sar</taxon>
        <taxon>Stramenopiles</taxon>
        <taxon>Ochrophyta</taxon>
        <taxon>Bacillariophyta</taxon>
        <taxon>Bacillariophyceae</taxon>
        <taxon>Bacillariophycidae</taxon>
        <taxon>Bacillariales</taxon>
        <taxon>Bacillariaceae</taxon>
        <taxon>Cylindrotheca</taxon>
    </lineage>
</organism>
<feature type="region of interest" description="Disordered" evidence="1">
    <location>
        <begin position="232"/>
        <end position="259"/>
    </location>
</feature>
<dbReference type="GO" id="GO:0042391">
    <property type="term" value="P:regulation of membrane potential"/>
    <property type="evidence" value="ECO:0007669"/>
    <property type="project" value="TreeGrafter"/>
</dbReference>
<protein>
    <recommendedName>
        <fullName evidence="4">Ion transport domain-containing protein</fullName>
    </recommendedName>
</protein>